<dbReference type="Gene3D" id="2.30.40.10">
    <property type="entry name" value="Urease, subunit C, domain 1"/>
    <property type="match status" value="1"/>
</dbReference>
<dbReference type="Gene3D" id="3.10.310.70">
    <property type="match status" value="1"/>
</dbReference>
<evidence type="ECO:0000259" key="1">
    <source>
        <dbReference type="Pfam" id="PF07969"/>
    </source>
</evidence>
<keyword evidence="3" id="KW-1185">Reference proteome</keyword>
<dbReference type="CDD" id="cd01300">
    <property type="entry name" value="YtcJ_like"/>
    <property type="match status" value="1"/>
</dbReference>
<dbReference type="InterPro" id="IPR013108">
    <property type="entry name" value="Amidohydro_3"/>
</dbReference>
<evidence type="ECO:0000313" key="2">
    <source>
        <dbReference type="EMBL" id="MBC8598669.1"/>
    </source>
</evidence>
<comment type="caution">
    <text evidence="2">The sequence shown here is derived from an EMBL/GenBank/DDBJ whole genome shotgun (WGS) entry which is preliminary data.</text>
</comment>
<evidence type="ECO:0000313" key="3">
    <source>
        <dbReference type="Proteomes" id="UP000647491"/>
    </source>
</evidence>
<dbReference type="Gene3D" id="3.20.20.140">
    <property type="entry name" value="Metal-dependent hydrolases"/>
    <property type="match status" value="1"/>
</dbReference>
<feature type="domain" description="Amidohydrolase 3" evidence="1">
    <location>
        <begin position="47"/>
        <end position="527"/>
    </location>
</feature>
<proteinExistence type="predicted"/>
<dbReference type="SUPFAM" id="SSF51556">
    <property type="entry name" value="Metallo-dependent hydrolases"/>
    <property type="match status" value="1"/>
</dbReference>
<organism evidence="2 3">
    <name type="scientific">Enterocloster hominis</name>
    <name type="common">ex Liu et al. 2021</name>
    <dbReference type="NCBI Taxonomy" id="2763663"/>
    <lineage>
        <taxon>Bacteria</taxon>
        <taxon>Bacillati</taxon>
        <taxon>Bacillota</taxon>
        <taxon>Clostridia</taxon>
        <taxon>Lachnospirales</taxon>
        <taxon>Lachnospiraceae</taxon>
        <taxon>Enterocloster</taxon>
    </lineage>
</organism>
<name>A0ABR7NRB4_9FIRM</name>
<gene>
    <name evidence="2" type="ORF">H8708_05385</name>
</gene>
<dbReference type="PANTHER" id="PTHR22642:SF2">
    <property type="entry name" value="PROTEIN LONG AFTER FAR-RED 3"/>
    <property type="match status" value="1"/>
</dbReference>
<dbReference type="PANTHER" id="PTHR22642">
    <property type="entry name" value="IMIDAZOLONEPROPIONASE"/>
    <property type="match status" value="1"/>
</dbReference>
<dbReference type="InterPro" id="IPR033932">
    <property type="entry name" value="YtcJ-like"/>
</dbReference>
<dbReference type="InterPro" id="IPR011059">
    <property type="entry name" value="Metal-dep_hydrolase_composite"/>
</dbReference>
<protein>
    <submittedName>
        <fullName evidence="2">Amidohydrolase</fullName>
    </submittedName>
</protein>
<dbReference type="RefSeq" id="WP_262427211.1">
    <property type="nucleotide sequence ID" value="NZ_JACRTJ010000013.1"/>
</dbReference>
<sequence>MATVYVNGTVYTMRHEGDKCTAFVVDDGKFMYCGTDEGARAFGEGCQVVDLKGKTVIPGMIDTHQHLFAYARDLQKLNLKRAGSKKELLEMIRERASHTPAGEWILGTGFDHEKFTDQKELPTREELDLVCPDHPLIITRYCLHVNVANSLALKAGGIGRGFQAKVEGTVEFDENGEPTGTLRDQAAADIIAAIPDPLASLEQKKDAVEKACHELNSHGLTGVHAIQGIHCNLPEYTDVYQSLADDERLTVRVYLGYDELPGCHIRTGLGDEMVKYGFYKLYVDGNMGGRTALLFSPYSDDIDSMGIPNYTQEELDQKVKDAYERNIQVGAHVIGDRAADMLTTAIERAYRENPKPDPRFRMIHMSLLNEDIISRIADLPVVLDIQPMFVSTNVHWSESRVGHDRSRYHYCWRKLLDNNMILTAGSDSPCESYDPMDGIYAITTRCGMDGYPEGGWFPEEKVTVYEALEMYTKNAAYVSFEEDLKGTIEAGKLADFVILNKDLFHTEPEKIKDIQVEKTYLGGRMVYERGNSLR</sequence>
<reference evidence="2 3" key="1">
    <citation type="submission" date="2020-08" db="EMBL/GenBank/DDBJ databases">
        <title>Genome public.</title>
        <authorList>
            <person name="Liu C."/>
            <person name="Sun Q."/>
        </authorList>
    </citation>
    <scope>NUCLEOTIDE SEQUENCE [LARGE SCALE GENOMIC DNA]</scope>
    <source>
        <strain evidence="2 3">BX10</strain>
    </source>
</reference>
<dbReference type="InterPro" id="IPR032466">
    <property type="entry name" value="Metal_Hydrolase"/>
</dbReference>
<accession>A0ABR7NRB4</accession>
<dbReference type="Proteomes" id="UP000647491">
    <property type="component" value="Unassembled WGS sequence"/>
</dbReference>
<dbReference type="SUPFAM" id="SSF51338">
    <property type="entry name" value="Composite domain of metallo-dependent hydrolases"/>
    <property type="match status" value="1"/>
</dbReference>
<dbReference type="Pfam" id="PF07969">
    <property type="entry name" value="Amidohydro_3"/>
    <property type="match status" value="1"/>
</dbReference>
<dbReference type="EMBL" id="JACRTJ010000013">
    <property type="protein sequence ID" value="MBC8598669.1"/>
    <property type="molecule type" value="Genomic_DNA"/>
</dbReference>